<name>A0A0K0EH19_STRER</name>
<evidence type="ECO:0000313" key="2">
    <source>
        <dbReference type="WBParaSite" id="SSTP_0000877600.1"/>
    </source>
</evidence>
<accession>A0A0K0EH19</accession>
<protein>
    <submittedName>
        <fullName evidence="3">PiggyBac transposable element-derived protein domain-containing protein</fullName>
    </submittedName>
</protein>
<dbReference type="AlphaFoldDB" id="A0A0K0EH19"/>
<evidence type="ECO:0000313" key="1">
    <source>
        <dbReference type="Proteomes" id="UP000035681"/>
    </source>
</evidence>
<sequence length="229" mass="26538">MIGSPFECAIFCLISTAVIFRPKLENKKCTYCLDVRPIIPECQDNTYECQDINPEGIIYCLNIFEYSTKVQSAVRCLSIWDIDLKNVSNIVTNKKTVEVLRQVQSNYCTQKLMKQCNCSSCTIEPPLMTNKILLENKINVSKKETGHNSSHLLPTNIYNGKINESKEILIEEKYNNKDKIPNFLIFKYAKKLFNSIFNNNNSSSNYKWNISFFALQYSFLFLILVNKIF</sequence>
<dbReference type="WBParaSite" id="TCONS_00015829.p1">
    <property type="protein sequence ID" value="TCONS_00015829.p1"/>
    <property type="gene ID" value="XLOC_010590"/>
</dbReference>
<keyword evidence="1" id="KW-1185">Reference proteome</keyword>
<reference evidence="2" key="1">
    <citation type="submission" date="2015-08" db="UniProtKB">
        <authorList>
            <consortium name="WormBaseParasite"/>
        </authorList>
    </citation>
    <scope>IDENTIFICATION</scope>
</reference>
<dbReference type="Proteomes" id="UP000035681">
    <property type="component" value="Unplaced"/>
</dbReference>
<dbReference type="WBParaSite" id="SSTP_0000877600.1">
    <property type="protein sequence ID" value="SSTP_0000877600.1"/>
    <property type="gene ID" value="SSTP_0000877600"/>
</dbReference>
<evidence type="ECO:0000313" key="3">
    <source>
        <dbReference type="WBParaSite" id="TCONS_00015829.p1"/>
    </source>
</evidence>
<proteinExistence type="predicted"/>
<organism evidence="2">
    <name type="scientific">Strongyloides stercoralis</name>
    <name type="common">Threadworm</name>
    <dbReference type="NCBI Taxonomy" id="6248"/>
    <lineage>
        <taxon>Eukaryota</taxon>
        <taxon>Metazoa</taxon>
        <taxon>Ecdysozoa</taxon>
        <taxon>Nematoda</taxon>
        <taxon>Chromadorea</taxon>
        <taxon>Rhabditida</taxon>
        <taxon>Tylenchina</taxon>
        <taxon>Panagrolaimomorpha</taxon>
        <taxon>Strongyloidoidea</taxon>
        <taxon>Strongyloididae</taxon>
        <taxon>Strongyloides</taxon>
    </lineage>
</organism>